<sequence>MPSPDLHVNRFSPASPASSATSLAATLETPPHTREAERGAPPPIEGVYDPAVRRLAPRFAGAAGERSRAREAWSRMIDEESSLEARPVGSEDEDDDEVAALVGSPPGRGRAAVSELQVSSLSARFADLPHMHEPRVACGTDHAAATARAAPAAQLSGGAASSTGAAGSASNRIPSGAEPRNGGGSGSSEPARLCADAERNAALRGAALHARGVGAATVAGDAHTRGGWHSVQHVLPTARNAVSLAARTATTSAETAGTAARDGAPAHGALRTVDAQQRGGLAVACGCAPVPSPTARKAG</sequence>
<evidence type="ECO:0000313" key="3">
    <source>
        <dbReference type="Proteomes" id="UP000751190"/>
    </source>
</evidence>
<dbReference type="AlphaFoldDB" id="A0A8J5X8I7"/>
<feature type="region of interest" description="Disordered" evidence="1">
    <location>
        <begin position="1"/>
        <end position="49"/>
    </location>
</feature>
<gene>
    <name evidence="2" type="ORF">KFE25_005735</name>
</gene>
<name>A0A8J5X8I7_DIALT</name>
<proteinExistence type="predicted"/>
<reference evidence="2" key="1">
    <citation type="submission" date="2021-05" db="EMBL/GenBank/DDBJ databases">
        <title>The genome of the haptophyte Pavlova lutheri (Diacronema luteri, Pavlovales) - a model for lipid biosynthesis in eukaryotic algae.</title>
        <authorList>
            <person name="Hulatt C.J."/>
            <person name="Posewitz M.C."/>
        </authorList>
    </citation>
    <scope>NUCLEOTIDE SEQUENCE</scope>
    <source>
        <strain evidence="2">NIVA-4/92</strain>
    </source>
</reference>
<accession>A0A8J5X8I7</accession>
<evidence type="ECO:0000313" key="2">
    <source>
        <dbReference type="EMBL" id="KAG8459224.1"/>
    </source>
</evidence>
<dbReference type="Proteomes" id="UP000751190">
    <property type="component" value="Unassembled WGS sequence"/>
</dbReference>
<protein>
    <submittedName>
        <fullName evidence="2">Uncharacterized protein</fullName>
    </submittedName>
</protein>
<feature type="compositionally biased region" description="Low complexity" evidence="1">
    <location>
        <begin position="156"/>
        <end position="170"/>
    </location>
</feature>
<feature type="region of interest" description="Disordered" evidence="1">
    <location>
        <begin position="156"/>
        <end position="192"/>
    </location>
</feature>
<evidence type="ECO:0000256" key="1">
    <source>
        <dbReference type="SAM" id="MobiDB-lite"/>
    </source>
</evidence>
<dbReference type="OrthoDB" id="10647040at2759"/>
<organism evidence="2 3">
    <name type="scientific">Diacronema lutheri</name>
    <name type="common">Unicellular marine alga</name>
    <name type="synonym">Monochrysis lutheri</name>
    <dbReference type="NCBI Taxonomy" id="2081491"/>
    <lineage>
        <taxon>Eukaryota</taxon>
        <taxon>Haptista</taxon>
        <taxon>Haptophyta</taxon>
        <taxon>Pavlovophyceae</taxon>
        <taxon>Pavlovales</taxon>
        <taxon>Pavlovaceae</taxon>
        <taxon>Diacronema</taxon>
    </lineage>
</organism>
<feature type="compositionally biased region" description="Low complexity" evidence="1">
    <location>
        <begin position="12"/>
        <end position="27"/>
    </location>
</feature>
<feature type="region of interest" description="Disordered" evidence="1">
    <location>
        <begin position="80"/>
        <end position="111"/>
    </location>
</feature>
<dbReference type="EMBL" id="JAGTXO010000043">
    <property type="protein sequence ID" value="KAG8459224.1"/>
    <property type="molecule type" value="Genomic_DNA"/>
</dbReference>
<comment type="caution">
    <text evidence="2">The sequence shown here is derived from an EMBL/GenBank/DDBJ whole genome shotgun (WGS) entry which is preliminary data.</text>
</comment>
<keyword evidence="3" id="KW-1185">Reference proteome</keyword>